<dbReference type="EMBL" id="OJIN01000074">
    <property type="protein sequence ID" value="SPD73048.1"/>
    <property type="molecule type" value="Genomic_DNA"/>
</dbReference>
<organism evidence="2">
    <name type="scientific">uncultured Desulfobacterium sp</name>
    <dbReference type="NCBI Taxonomy" id="201089"/>
    <lineage>
        <taxon>Bacteria</taxon>
        <taxon>Pseudomonadati</taxon>
        <taxon>Thermodesulfobacteriota</taxon>
        <taxon>Desulfobacteria</taxon>
        <taxon>Desulfobacterales</taxon>
        <taxon>Desulfobacteriaceae</taxon>
        <taxon>Desulfobacterium</taxon>
        <taxon>environmental samples</taxon>
    </lineage>
</organism>
<dbReference type="AlphaFoldDB" id="A0A445MUB3"/>
<keyword evidence="1" id="KW-0812">Transmembrane</keyword>
<keyword evidence="1" id="KW-0472">Membrane</keyword>
<sequence length="120" mass="13157">MDFKKFGTVVLILGLIVLLYGGFQWVSNQPKKFNQAESGTSVFGGRDDLGNMLNVQMTNLSRAGNRDNAIKILIAGGIVAFVGWGTPTHQRKKSNSYATYGITTASTRRYASQSRHNTRA</sequence>
<proteinExistence type="predicted"/>
<evidence type="ECO:0000313" key="2">
    <source>
        <dbReference type="EMBL" id="SPD73048.1"/>
    </source>
</evidence>
<feature type="transmembrane region" description="Helical" evidence="1">
    <location>
        <begin position="6"/>
        <end position="26"/>
    </location>
</feature>
<reference evidence="2" key="1">
    <citation type="submission" date="2018-01" db="EMBL/GenBank/DDBJ databases">
        <authorList>
            <person name="Regsiter A."/>
            <person name="William W."/>
        </authorList>
    </citation>
    <scope>NUCLEOTIDE SEQUENCE</scope>
    <source>
        <strain evidence="2">TRIP AH-1</strain>
    </source>
</reference>
<evidence type="ECO:0000256" key="1">
    <source>
        <dbReference type="SAM" id="Phobius"/>
    </source>
</evidence>
<gene>
    <name evidence="2" type="ORF">PITCH_A1650001</name>
</gene>
<protein>
    <submittedName>
        <fullName evidence="2">Uncharacterized protein</fullName>
    </submittedName>
</protein>
<accession>A0A445MUB3</accession>
<keyword evidence="1" id="KW-1133">Transmembrane helix</keyword>
<feature type="transmembrane region" description="Helical" evidence="1">
    <location>
        <begin position="69"/>
        <end position="86"/>
    </location>
</feature>
<name>A0A445MUB3_9BACT</name>